<dbReference type="EMBL" id="VSWC01000157">
    <property type="protein sequence ID" value="KAA1074471.1"/>
    <property type="molecule type" value="Genomic_DNA"/>
</dbReference>
<evidence type="ECO:0000313" key="4">
    <source>
        <dbReference type="EMBL" id="KAA1131400.1"/>
    </source>
</evidence>
<sequence length="496" mass="56147">MFDTPADNLTPESVMKDQPSLLRNEKIWSPAPSGVNPFAYLMNRSASVGSAPMSGLTKALLIVFFIIHLIIAIFCLVILVLPCLRGSRRSHWLFRRLYIRDQSSVANVSRAPLFWLNGGIVMTASQLMGSLATGAYILVQFMITHSAKFALHAQVEPALAMMCVCEMLTYWSQMHCFVVAIYYNHRAVANRARRWTPSPTFINFLFLGFPIILVITALAPVIGLSLIHRQLTARVLQTFDTLMSGSLIWEQMRVSTSEKEKYQLTAQLTQVVSQAKTLGDEVGIRVERLKTCFYSFLWDMLAQLCITIMLFFFVFSIFLHKVQQKEGQPENDSHKSSSFRRWFKKDLPPTSETKPMDPPNENQEQFSNTSRVLINRQLAYLVLRALFIIIAIATSITLCILGILRTHDGTSQSPYWRAVMTWLPPLAGTWSAFPIAWQCWGLYNDELGGSPRTSANSKNAPSAGETIQKNTIQPEHWECELEEIEIRASPMIINPQ</sequence>
<dbReference type="OrthoDB" id="2497719at2759"/>
<feature type="transmembrane region" description="Helical" evidence="1">
    <location>
        <begin position="59"/>
        <end position="84"/>
    </location>
</feature>
<feature type="transmembrane region" description="Helical" evidence="1">
    <location>
        <begin position="159"/>
        <end position="183"/>
    </location>
</feature>
<evidence type="ECO:0000313" key="5">
    <source>
        <dbReference type="Proteomes" id="UP000324748"/>
    </source>
</evidence>
<protein>
    <submittedName>
        <fullName evidence="3">Uncharacterized protein</fullName>
    </submittedName>
</protein>
<evidence type="ECO:0000256" key="1">
    <source>
        <dbReference type="SAM" id="Phobius"/>
    </source>
</evidence>
<keyword evidence="1" id="KW-0472">Membrane</keyword>
<dbReference type="AlphaFoldDB" id="A0A5B0MUZ3"/>
<feature type="transmembrane region" description="Helical" evidence="1">
    <location>
        <begin position="300"/>
        <end position="319"/>
    </location>
</feature>
<keyword evidence="1" id="KW-0812">Transmembrane</keyword>
<organism evidence="3 5">
    <name type="scientific">Puccinia graminis f. sp. tritici</name>
    <dbReference type="NCBI Taxonomy" id="56615"/>
    <lineage>
        <taxon>Eukaryota</taxon>
        <taxon>Fungi</taxon>
        <taxon>Dikarya</taxon>
        <taxon>Basidiomycota</taxon>
        <taxon>Pucciniomycotina</taxon>
        <taxon>Pucciniomycetes</taxon>
        <taxon>Pucciniales</taxon>
        <taxon>Pucciniaceae</taxon>
        <taxon>Puccinia</taxon>
    </lineage>
</organism>
<feature type="transmembrane region" description="Helical" evidence="1">
    <location>
        <begin position="113"/>
        <end position="139"/>
    </location>
</feature>
<dbReference type="EMBL" id="VDEP01000103">
    <property type="protein sequence ID" value="KAA1131400.1"/>
    <property type="molecule type" value="Genomic_DNA"/>
</dbReference>
<keyword evidence="1" id="KW-1133">Transmembrane helix</keyword>
<feature type="transmembrane region" description="Helical" evidence="1">
    <location>
        <begin position="381"/>
        <end position="404"/>
    </location>
</feature>
<gene>
    <name evidence="2" type="ORF">PGT21_006842</name>
    <name evidence="3" type="ORF">PGT21_007217</name>
    <name evidence="4" type="ORF">PGTUg99_000608</name>
</gene>
<dbReference type="Proteomes" id="UP000325313">
    <property type="component" value="Unassembled WGS sequence"/>
</dbReference>
<comment type="caution">
    <text evidence="3">The sequence shown here is derived from an EMBL/GenBank/DDBJ whole genome shotgun (WGS) entry which is preliminary data.</text>
</comment>
<reference evidence="5 6" key="1">
    <citation type="submission" date="2019-05" db="EMBL/GenBank/DDBJ databases">
        <title>Emergence of the Ug99 lineage of the wheat stem rust pathogen through somatic hybridization.</title>
        <authorList>
            <person name="Li F."/>
            <person name="Upadhyaya N.M."/>
            <person name="Sperschneider J."/>
            <person name="Matny O."/>
            <person name="Nguyen-Phuc H."/>
            <person name="Mago R."/>
            <person name="Raley C."/>
            <person name="Miller M.E."/>
            <person name="Silverstein K.A.T."/>
            <person name="Henningsen E."/>
            <person name="Hirsch C.D."/>
            <person name="Visser B."/>
            <person name="Pretorius Z.A."/>
            <person name="Steffenson B.J."/>
            <person name="Schwessinger B."/>
            <person name="Dodds P.N."/>
            <person name="Figueroa M."/>
        </authorList>
    </citation>
    <scope>NUCLEOTIDE SEQUENCE [LARGE SCALE GENOMIC DNA]</scope>
    <source>
        <strain evidence="3">21-0</strain>
        <strain evidence="4 6">Ug99</strain>
    </source>
</reference>
<accession>A0A5B0MUZ3</accession>
<evidence type="ECO:0000313" key="6">
    <source>
        <dbReference type="Proteomes" id="UP000325313"/>
    </source>
</evidence>
<feature type="transmembrane region" description="Helical" evidence="1">
    <location>
        <begin position="204"/>
        <end position="227"/>
    </location>
</feature>
<dbReference type="Proteomes" id="UP000324748">
    <property type="component" value="Unassembled WGS sequence"/>
</dbReference>
<name>A0A5B0MUZ3_PUCGR</name>
<proteinExistence type="predicted"/>
<evidence type="ECO:0000313" key="2">
    <source>
        <dbReference type="EMBL" id="KAA1074471.1"/>
    </source>
</evidence>
<dbReference type="EMBL" id="VSWC01000131">
    <property type="protein sequence ID" value="KAA1080442.1"/>
    <property type="molecule type" value="Genomic_DNA"/>
</dbReference>
<keyword evidence="5" id="KW-1185">Reference proteome</keyword>
<evidence type="ECO:0000313" key="3">
    <source>
        <dbReference type="EMBL" id="KAA1080442.1"/>
    </source>
</evidence>